<keyword evidence="2 6" id="KW-0349">Heme</keyword>
<proteinExistence type="predicted"/>
<keyword evidence="10" id="KW-1185">Reference proteome</keyword>
<evidence type="ECO:0000256" key="3">
    <source>
        <dbReference type="ARBA" id="ARBA00022723"/>
    </source>
</evidence>
<evidence type="ECO:0000313" key="10">
    <source>
        <dbReference type="Proteomes" id="UP000632498"/>
    </source>
</evidence>
<dbReference type="GO" id="GO:0009055">
    <property type="term" value="F:electron transfer activity"/>
    <property type="evidence" value="ECO:0007669"/>
    <property type="project" value="InterPro"/>
</dbReference>
<reference evidence="9" key="2">
    <citation type="submission" date="2020-09" db="EMBL/GenBank/DDBJ databases">
        <authorList>
            <person name="Sun Q."/>
            <person name="Zhou Y."/>
        </authorList>
    </citation>
    <scope>NUCLEOTIDE SEQUENCE</scope>
    <source>
        <strain evidence="9">CGMCC 1.15254</strain>
    </source>
</reference>
<feature type="signal peptide" evidence="7">
    <location>
        <begin position="1"/>
        <end position="19"/>
    </location>
</feature>
<dbReference type="Pfam" id="PF00034">
    <property type="entry name" value="Cytochrom_C"/>
    <property type="match status" value="1"/>
</dbReference>
<dbReference type="InterPro" id="IPR002327">
    <property type="entry name" value="Cyt_c_1A/1B"/>
</dbReference>
<dbReference type="InterPro" id="IPR009056">
    <property type="entry name" value="Cyt_c-like_dom"/>
</dbReference>
<feature type="chain" id="PRO_5036996146" description="Cytochrome c domain-containing protein" evidence="7">
    <location>
        <begin position="20"/>
        <end position="136"/>
    </location>
</feature>
<dbReference type="GO" id="GO:0020037">
    <property type="term" value="F:heme binding"/>
    <property type="evidence" value="ECO:0007669"/>
    <property type="project" value="InterPro"/>
</dbReference>
<keyword evidence="1" id="KW-0813">Transport</keyword>
<comment type="caution">
    <text evidence="9">The sequence shown here is derived from an EMBL/GenBank/DDBJ whole genome shotgun (WGS) entry which is preliminary data.</text>
</comment>
<dbReference type="InterPro" id="IPR036909">
    <property type="entry name" value="Cyt_c-like_dom_sf"/>
</dbReference>
<keyword evidence="4" id="KW-0249">Electron transport</keyword>
<reference evidence="9" key="1">
    <citation type="journal article" date="2014" name="Int. J. Syst. Evol. Microbiol.">
        <title>Complete genome sequence of Corynebacterium casei LMG S-19264T (=DSM 44701T), isolated from a smear-ripened cheese.</title>
        <authorList>
            <consortium name="US DOE Joint Genome Institute (JGI-PGF)"/>
            <person name="Walter F."/>
            <person name="Albersmeier A."/>
            <person name="Kalinowski J."/>
            <person name="Ruckert C."/>
        </authorList>
    </citation>
    <scope>NUCLEOTIDE SEQUENCE</scope>
    <source>
        <strain evidence="9">CGMCC 1.15254</strain>
    </source>
</reference>
<protein>
    <recommendedName>
        <fullName evidence="8">Cytochrome c domain-containing protein</fullName>
    </recommendedName>
</protein>
<keyword evidence="5 6" id="KW-0408">Iron</keyword>
<sequence>MLKKMLAALVCMVPLAAQAGDDAEVKNSYFGYKPPSTEAAAGLQVFKRCKECHSLNPALNTFGPNLRGVFMRPAANLPRFDYSEALKKSGIVWDEKNLRDWVSGNTWLVHGNRMRHVQITDPAERDYLIAFLKSFK</sequence>
<dbReference type="AlphaFoldDB" id="A0A917C2D6"/>
<evidence type="ECO:0000256" key="7">
    <source>
        <dbReference type="SAM" id="SignalP"/>
    </source>
</evidence>
<dbReference type="PANTHER" id="PTHR11961">
    <property type="entry name" value="CYTOCHROME C"/>
    <property type="match status" value="1"/>
</dbReference>
<dbReference type="RefSeq" id="WP_229734338.1">
    <property type="nucleotide sequence ID" value="NZ_BMHV01000017.1"/>
</dbReference>
<evidence type="ECO:0000256" key="6">
    <source>
        <dbReference type="PROSITE-ProRule" id="PRU00433"/>
    </source>
</evidence>
<evidence type="ECO:0000313" key="9">
    <source>
        <dbReference type="EMBL" id="GGF68932.1"/>
    </source>
</evidence>
<feature type="domain" description="Cytochrome c" evidence="8">
    <location>
        <begin position="37"/>
        <end position="136"/>
    </location>
</feature>
<dbReference type="Proteomes" id="UP000632498">
    <property type="component" value="Unassembled WGS sequence"/>
</dbReference>
<evidence type="ECO:0000256" key="2">
    <source>
        <dbReference type="ARBA" id="ARBA00022617"/>
    </source>
</evidence>
<evidence type="ECO:0000259" key="8">
    <source>
        <dbReference type="PROSITE" id="PS51007"/>
    </source>
</evidence>
<evidence type="ECO:0000256" key="5">
    <source>
        <dbReference type="ARBA" id="ARBA00023004"/>
    </source>
</evidence>
<evidence type="ECO:0000256" key="4">
    <source>
        <dbReference type="ARBA" id="ARBA00022982"/>
    </source>
</evidence>
<name>A0A917C2D6_9PROT</name>
<evidence type="ECO:0000256" key="1">
    <source>
        <dbReference type="ARBA" id="ARBA00022448"/>
    </source>
</evidence>
<gene>
    <name evidence="9" type="ORF">GCM10011332_23860</name>
</gene>
<dbReference type="EMBL" id="BMHV01000017">
    <property type="protein sequence ID" value="GGF68932.1"/>
    <property type="molecule type" value="Genomic_DNA"/>
</dbReference>
<dbReference type="Gene3D" id="1.10.760.10">
    <property type="entry name" value="Cytochrome c-like domain"/>
    <property type="match status" value="1"/>
</dbReference>
<keyword evidence="3 6" id="KW-0479">Metal-binding</keyword>
<dbReference type="PRINTS" id="PR00604">
    <property type="entry name" value="CYTCHRMECIAB"/>
</dbReference>
<accession>A0A917C2D6</accession>
<dbReference type="PROSITE" id="PS51007">
    <property type="entry name" value="CYTC"/>
    <property type="match status" value="1"/>
</dbReference>
<dbReference type="SUPFAM" id="SSF46626">
    <property type="entry name" value="Cytochrome c"/>
    <property type="match status" value="1"/>
</dbReference>
<organism evidence="9 10">
    <name type="scientific">Terasakiella brassicae</name>
    <dbReference type="NCBI Taxonomy" id="1634917"/>
    <lineage>
        <taxon>Bacteria</taxon>
        <taxon>Pseudomonadati</taxon>
        <taxon>Pseudomonadota</taxon>
        <taxon>Alphaproteobacteria</taxon>
        <taxon>Rhodospirillales</taxon>
        <taxon>Terasakiellaceae</taxon>
        <taxon>Terasakiella</taxon>
    </lineage>
</organism>
<dbReference type="GO" id="GO:0046872">
    <property type="term" value="F:metal ion binding"/>
    <property type="evidence" value="ECO:0007669"/>
    <property type="project" value="UniProtKB-KW"/>
</dbReference>
<keyword evidence="7" id="KW-0732">Signal</keyword>